<dbReference type="GO" id="GO:0016887">
    <property type="term" value="F:ATP hydrolysis activity"/>
    <property type="evidence" value="ECO:0007669"/>
    <property type="project" value="InterPro"/>
</dbReference>
<dbReference type="Pfam" id="PF00005">
    <property type="entry name" value="ABC_tran"/>
    <property type="match status" value="1"/>
</dbReference>
<protein>
    <submittedName>
        <fullName evidence="6">ABC-2 type transport system ATP-binding protein</fullName>
    </submittedName>
</protein>
<organism evidence="6 7">
    <name type="scientific">Paractinoplanes brasiliensis</name>
    <dbReference type="NCBI Taxonomy" id="52695"/>
    <lineage>
        <taxon>Bacteria</taxon>
        <taxon>Bacillati</taxon>
        <taxon>Actinomycetota</taxon>
        <taxon>Actinomycetes</taxon>
        <taxon>Micromonosporales</taxon>
        <taxon>Micromonosporaceae</taxon>
        <taxon>Paractinoplanes</taxon>
    </lineage>
</organism>
<proteinExistence type="inferred from homology"/>
<dbReference type="Proteomes" id="UP000294901">
    <property type="component" value="Unassembled WGS sequence"/>
</dbReference>
<evidence type="ECO:0000256" key="3">
    <source>
        <dbReference type="ARBA" id="ARBA00022741"/>
    </source>
</evidence>
<dbReference type="CDD" id="cd03268">
    <property type="entry name" value="ABC_BcrA_bacitracin_resist"/>
    <property type="match status" value="1"/>
</dbReference>
<dbReference type="PANTHER" id="PTHR43335">
    <property type="entry name" value="ABC TRANSPORTER, ATP-BINDING PROTEIN"/>
    <property type="match status" value="1"/>
</dbReference>
<dbReference type="GO" id="GO:0005524">
    <property type="term" value="F:ATP binding"/>
    <property type="evidence" value="ECO:0007669"/>
    <property type="project" value="UniProtKB-KW"/>
</dbReference>
<dbReference type="InterPro" id="IPR027417">
    <property type="entry name" value="P-loop_NTPase"/>
</dbReference>
<dbReference type="PROSITE" id="PS50893">
    <property type="entry name" value="ABC_TRANSPORTER_2"/>
    <property type="match status" value="1"/>
</dbReference>
<keyword evidence="3" id="KW-0547">Nucleotide-binding</keyword>
<dbReference type="SUPFAM" id="SSF52540">
    <property type="entry name" value="P-loop containing nucleoside triphosphate hydrolases"/>
    <property type="match status" value="1"/>
</dbReference>
<dbReference type="SMART" id="SM00382">
    <property type="entry name" value="AAA"/>
    <property type="match status" value="1"/>
</dbReference>
<comment type="caution">
    <text evidence="6">The sequence shown here is derived from an EMBL/GenBank/DDBJ whole genome shotgun (WGS) entry which is preliminary data.</text>
</comment>
<evidence type="ECO:0000313" key="7">
    <source>
        <dbReference type="Proteomes" id="UP000294901"/>
    </source>
</evidence>
<keyword evidence="4 6" id="KW-0067">ATP-binding</keyword>
<feature type="domain" description="ABC transporter" evidence="5">
    <location>
        <begin position="4"/>
        <end position="228"/>
    </location>
</feature>
<dbReference type="PANTHER" id="PTHR43335:SF4">
    <property type="entry name" value="ABC TRANSPORTER, ATP-BINDING PROTEIN"/>
    <property type="match status" value="1"/>
</dbReference>
<dbReference type="InterPro" id="IPR003439">
    <property type="entry name" value="ABC_transporter-like_ATP-bd"/>
</dbReference>
<name>A0A4R6K0U3_9ACTN</name>
<evidence type="ECO:0000256" key="1">
    <source>
        <dbReference type="ARBA" id="ARBA00005417"/>
    </source>
</evidence>
<evidence type="ECO:0000256" key="4">
    <source>
        <dbReference type="ARBA" id="ARBA00022840"/>
    </source>
</evidence>
<dbReference type="Gene3D" id="3.40.50.300">
    <property type="entry name" value="P-loop containing nucleotide triphosphate hydrolases"/>
    <property type="match status" value="1"/>
</dbReference>
<evidence type="ECO:0000256" key="2">
    <source>
        <dbReference type="ARBA" id="ARBA00022448"/>
    </source>
</evidence>
<dbReference type="RefSeq" id="WP_133875843.1">
    <property type="nucleotide sequence ID" value="NZ_BOMD01000064.1"/>
</dbReference>
<evidence type="ECO:0000259" key="5">
    <source>
        <dbReference type="PROSITE" id="PS50893"/>
    </source>
</evidence>
<evidence type="ECO:0000313" key="6">
    <source>
        <dbReference type="EMBL" id="TDO41872.1"/>
    </source>
</evidence>
<dbReference type="PROSITE" id="PS00211">
    <property type="entry name" value="ABC_TRANSPORTER_1"/>
    <property type="match status" value="1"/>
</dbReference>
<keyword evidence="2" id="KW-0813">Transport</keyword>
<accession>A0A4R6K0U3</accession>
<keyword evidence="7" id="KW-1185">Reference proteome</keyword>
<dbReference type="EMBL" id="SNWR01000001">
    <property type="protein sequence ID" value="TDO41872.1"/>
    <property type="molecule type" value="Genomic_DNA"/>
</dbReference>
<sequence>MSHVTVTGLTKRFDAVEAVSDLSFEVTPGITGFLGPNGAGKTTTLRILLGLIRPTAGTATIDGKRYADLPHPRRAVGAVLEATGFHPGRTARQHLLILATGSGLPAARVDEVLDQIGLAADAGRRVGGFSLGMRQRLGLAAALLGDPAVLILDEPANGLDPAGMAWLRKLLREQADQGRTVLISSHVLAEVAQTVDRVIVISGGRLRYSGALDRLAGDGLESAFLRLTEEAPR</sequence>
<reference evidence="6 7" key="1">
    <citation type="submission" date="2019-03" db="EMBL/GenBank/DDBJ databases">
        <title>Sequencing the genomes of 1000 actinobacteria strains.</title>
        <authorList>
            <person name="Klenk H.-P."/>
        </authorList>
    </citation>
    <scope>NUCLEOTIDE SEQUENCE [LARGE SCALE GENOMIC DNA]</scope>
    <source>
        <strain evidence="6 7">DSM 43805</strain>
    </source>
</reference>
<comment type="similarity">
    <text evidence="1">Belongs to the ABC transporter superfamily.</text>
</comment>
<gene>
    <name evidence="6" type="ORF">C8E87_5628</name>
</gene>
<dbReference type="InterPro" id="IPR003593">
    <property type="entry name" value="AAA+_ATPase"/>
</dbReference>
<dbReference type="InterPro" id="IPR017871">
    <property type="entry name" value="ABC_transporter-like_CS"/>
</dbReference>
<dbReference type="OrthoDB" id="9781246at2"/>
<dbReference type="AlphaFoldDB" id="A0A4R6K0U3"/>